<evidence type="ECO:0000313" key="2">
    <source>
        <dbReference type="Proteomes" id="UP000294506"/>
    </source>
</evidence>
<organism evidence="1 2">
    <name type="scientific">Nesterenkonia aurantiaca</name>
    <dbReference type="NCBI Taxonomy" id="1436010"/>
    <lineage>
        <taxon>Bacteria</taxon>
        <taxon>Bacillati</taxon>
        <taxon>Actinomycetota</taxon>
        <taxon>Actinomycetes</taxon>
        <taxon>Micrococcales</taxon>
        <taxon>Micrococcaceae</taxon>
        <taxon>Nesterenkonia</taxon>
    </lineage>
</organism>
<accession>A0A4R7G0K6</accession>
<dbReference type="Proteomes" id="UP000294506">
    <property type="component" value="Unassembled WGS sequence"/>
</dbReference>
<dbReference type="AlphaFoldDB" id="A0A4R7G0K6"/>
<dbReference type="EMBL" id="SOAN01000007">
    <property type="protein sequence ID" value="TDS84729.1"/>
    <property type="molecule type" value="Genomic_DNA"/>
</dbReference>
<comment type="caution">
    <text evidence="1">The sequence shown here is derived from an EMBL/GenBank/DDBJ whole genome shotgun (WGS) entry which is preliminary data.</text>
</comment>
<dbReference type="RefSeq" id="WP_133726379.1">
    <property type="nucleotide sequence ID" value="NZ_SOAN01000007.1"/>
</dbReference>
<protein>
    <submittedName>
        <fullName evidence="1">Uncharacterized protein</fullName>
    </submittedName>
</protein>
<proteinExistence type="predicted"/>
<evidence type="ECO:0000313" key="1">
    <source>
        <dbReference type="EMBL" id="TDS84729.1"/>
    </source>
</evidence>
<name>A0A4R7G0K6_9MICC</name>
<gene>
    <name evidence="1" type="ORF">EV640_107127</name>
</gene>
<sequence length="72" mass="7993">MSTRAELEDQAHFALMDVNKHWLEALTAEQARDRTGSHAAFEDMITAARAGKAALEALESMGEERRRRGHAA</sequence>
<reference evidence="1 2" key="1">
    <citation type="submission" date="2019-03" db="EMBL/GenBank/DDBJ databases">
        <title>Genomic Encyclopedia of Type Strains, Phase III (KMG-III): the genomes of soil and plant-associated and newly described type strains.</title>
        <authorList>
            <person name="Whitman W."/>
        </authorList>
    </citation>
    <scope>NUCLEOTIDE SEQUENCE [LARGE SCALE GENOMIC DNA]</scope>
    <source>
        <strain evidence="1 2">DSM 27373</strain>
    </source>
</reference>
<keyword evidence="2" id="KW-1185">Reference proteome</keyword>